<name>A0A9P8PBE2_9ASCO</name>
<evidence type="ECO:0000256" key="7">
    <source>
        <dbReference type="PIRSR" id="PIRSR600760-2"/>
    </source>
</evidence>
<proteinExistence type="inferred from homology"/>
<keyword evidence="10" id="KW-1185">Reference proteome</keyword>
<evidence type="ECO:0000256" key="5">
    <source>
        <dbReference type="ARBA" id="ARBA00022801"/>
    </source>
</evidence>
<evidence type="ECO:0000256" key="3">
    <source>
        <dbReference type="ARBA" id="ARBA00009759"/>
    </source>
</evidence>
<evidence type="ECO:0000256" key="1">
    <source>
        <dbReference type="ARBA" id="ARBA00001033"/>
    </source>
</evidence>
<dbReference type="Pfam" id="PF00459">
    <property type="entry name" value="Inositol_P"/>
    <property type="match status" value="1"/>
</dbReference>
<dbReference type="GO" id="GO:0046854">
    <property type="term" value="P:phosphatidylinositol phosphate biosynthetic process"/>
    <property type="evidence" value="ECO:0007669"/>
    <property type="project" value="InterPro"/>
</dbReference>
<dbReference type="PANTHER" id="PTHR20854">
    <property type="entry name" value="INOSITOL MONOPHOSPHATASE"/>
    <property type="match status" value="1"/>
</dbReference>
<evidence type="ECO:0000313" key="10">
    <source>
        <dbReference type="Proteomes" id="UP000769528"/>
    </source>
</evidence>
<evidence type="ECO:0000256" key="6">
    <source>
        <dbReference type="ARBA" id="ARBA00022842"/>
    </source>
</evidence>
<comment type="catalytic activity">
    <reaction evidence="1 8">
        <text>a myo-inositol phosphate + H2O = myo-inositol + phosphate</text>
        <dbReference type="Rhea" id="RHEA:24056"/>
        <dbReference type="ChEBI" id="CHEBI:15377"/>
        <dbReference type="ChEBI" id="CHEBI:17268"/>
        <dbReference type="ChEBI" id="CHEBI:43474"/>
        <dbReference type="ChEBI" id="CHEBI:84139"/>
        <dbReference type="EC" id="3.1.3.25"/>
    </reaction>
</comment>
<feature type="binding site" evidence="7">
    <location>
        <position position="224"/>
    </location>
    <ligand>
        <name>Mg(2+)</name>
        <dbReference type="ChEBI" id="CHEBI:18420"/>
        <label>1</label>
        <note>catalytic</note>
    </ligand>
</feature>
<comment type="caution">
    <text evidence="9">The sequence shown here is derived from an EMBL/GenBank/DDBJ whole genome shotgun (WGS) entry which is preliminary data.</text>
</comment>
<dbReference type="GO" id="GO:0046872">
    <property type="term" value="F:metal ion binding"/>
    <property type="evidence" value="ECO:0007669"/>
    <property type="project" value="UniProtKB-KW"/>
</dbReference>
<dbReference type="InterPro" id="IPR020583">
    <property type="entry name" value="Inositol_monoP_metal-BS"/>
</dbReference>
<dbReference type="EC" id="3.1.3.25" evidence="8"/>
<accession>A0A9P8PBE2</accession>
<dbReference type="InterPro" id="IPR020550">
    <property type="entry name" value="Inositol_monophosphatase_CS"/>
</dbReference>
<dbReference type="PANTHER" id="PTHR20854:SF4">
    <property type="entry name" value="INOSITOL-1-MONOPHOSPHATASE-RELATED"/>
    <property type="match status" value="1"/>
</dbReference>
<comment type="similarity">
    <text evidence="3 8">Belongs to the inositol monophosphatase superfamily.</text>
</comment>
<dbReference type="OrthoDB" id="10254945at2759"/>
<organism evidence="9 10">
    <name type="scientific">Wickerhamomyces mucosus</name>
    <dbReference type="NCBI Taxonomy" id="1378264"/>
    <lineage>
        <taxon>Eukaryota</taxon>
        <taxon>Fungi</taxon>
        <taxon>Dikarya</taxon>
        <taxon>Ascomycota</taxon>
        <taxon>Saccharomycotina</taxon>
        <taxon>Saccharomycetes</taxon>
        <taxon>Phaffomycetales</taxon>
        <taxon>Wickerhamomycetaceae</taxon>
        <taxon>Wickerhamomyces</taxon>
    </lineage>
</organism>
<dbReference type="AlphaFoldDB" id="A0A9P8PBE2"/>
<dbReference type="CDD" id="cd01639">
    <property type="entry name" value="IMPase"/>
    <property type="match status" value="1"/>
</dbReference>
<comment type="pathway">
    <text evidence="8">Polyol metabolism; myo-inositol biosynthesis; myo-inositol from D-glucose 6-phosphate: step 2/2.</text>
</comment>
<dbReference type="SUPFAM" id="SSF56655">
    <property type="entry name" value="Carbohydrate phosphatase"/>
    <property type="match status" value="1"/>
</dbReference>
<gene>
    <name evidence="9" type="ORF">WICMUC_005067</name>
</gene>
<keyword evidence="6 7" id="KW-0460">Magnesium</keyword>
<comment type="cofactor">
    <cofactor evidence="2 7 8">
        <name>Mg(2+)</name>
        <dbReference type="ChEBI" id="CHEBI:18420"/>
    </cofactor>
</comment>
<dbReference type="Gene3D" id="3.30.540.10">
    <property type="entry name" value="Fructose-1,6-Bisphosphatase, subunit A, domain 1"/>
    <property type="match status" value="1"/>
</dbReference>
<evidence type="ECO:0000256" key="2">
    <source>
        <dbReference type="ARBA" id="ARBA00001946"/>
    </source>
</evidence>
<dbReference type="Proteomes" id="UP000769528">
    <property type="component" value="Unassembled WGS sequence"/>
</dbReference>
<dbReference type="GO" id="GO:0008934">
    <property type="term" value="F:inositol monophosphate 1-phosphatase activity"/>
    <property type="evidence" value="ECO:0007669"/>
    <property type="project" value="InterPro"/>
</dbReference>
<dbReference type="FunFam" id="3.30.540.10:FF:000013">
    <property type="entry name" value="Inositol-1-monophosphatase"/>
    <property type="match status" value="1"/>
</dbReference>
<reference evidence="9" key="1">
    <citation type="journal article" date="2021" name="Open Biol.">
        <title>Shared evolutionary footprints suggest mitochondrial oxidative damage underlies multiple complex I losses in fungi.</title>
        <authorList>
            <person name="Schikora-Tamarit M.A."/>
            <person name="Marcet-Houben M."/>
            <person name="Nosek J."/>
            <person name="Gabaldon T."/>
        </authorList>
    </citation>
    <scope>NUCLEOTIDE SEQUENCE</scope>
    <source>
        <strain evidence="9">CBS6341</strain>
    </source>
</reference>
<dbReference type="GO" id="GO:0007165">
    <property type="term" value="P:signal transduction"/>
    <property type="evidence" value="ECO:0007669"/>
    <property type="project" value="TreeGrafter"/>
</dbReference>
<dbReference type="PROSITE" id="PS00629">
    <property type="entry name" value="IMP_1"/>
    <property type="match status" value="1"/>
</dbReference>
<evidence type="ECO:0000313" key="9">
    <source>
        <dbReference type="EMBL" id="KAH3669103.1"/>
    </source>
</evidence>
<dbReference type="PROSITE" id="PS00630">
    <property type="entry name" value="IMP_2"/>
    <property type="match status" value="1"/>
</dbReference>
<sequence length="284" mass="31659">MPEASLIEIKDFLIELAKEAGEIIKSKSGKEKFDDKKNSVDLVTAIDKAVEELVSQKCTSKFPTYKFIGEESYVEGETKLSDDPTFIVDPIDGTTNFIHNFPYSCISLGFTINKKPTVGVIYNPHLDLLFHAIKGKGAYLNENRLPNLSESPISLQSSIVALESGSDRDGIIFENKLQTFHNLLHKDKGYIHGFRSFGSAAMNIAHVATGQVDAYWEGGCQSWDVAAGWVILEEVGGIVVSGNKGDWDIPVDSRVYLFVRGAKREDQKKFVEEFWSNVHGRLDY</sequence>
<dbReference type="InterPro" id="IPR033942">
    <property type="entry name" value="IMPase"/>
</dbReference>
<dbReference type="Gene3D" id="3.40.190.80">
    <property type="match status" value="1"/>
</dbReference>
<reference evidence="9" key="2">
    <citation type="submission" date="2021-01" db="EMBL/GenBank/DDBJ databases">
        <authorList>
            <person name="Schikora-Tamarit M.A."/>
        </authorList>
    </citation>
    <scope>NUCLEOTIDE SEQUENCE</scope>
    <source>
        <strain evidence="9">CBS6341</strain>
    </source>
</reference>
<keyword evidence="5 8" id="KW-0378">Hydrolase</keyword>
<dbReference type="EMBL" id="JAEUBF010001347">
    <property type="protein sequence ID" value="KAH3669103.1"/>
    <property type="molecule type" value="Genomic_DNA"/>
</dbReference>
<feature type="binding site" evidence="7">
    <location>
        <position position="70"/>
    </location>
    <ligand>
        <name>Mg(2+)</name>
        <dbReference type="ChEBI" id="CHEBI:18420"/>
        <label>1</label>
        <note>catalytic</note>
    </ligand>
</feature>
<feature type="binding site" evidence="7">
    <location>
        <position position="89"/>
    </location>
    <ligand>
        <name>Mg(2+)</name>
        <dbReference type="ChEBI" id="CHEBI:18420"/>
        <label>1</label>
        <note>catalytic</note>
    </ligand>
</feature>
<feature type="binding site" evidence="7">
    <location>
        <position position="91"/>
    </location>
    <ligand>
        <name>Mg(2+)</name>
        <dbReference type="ChEBI" id="CHEBI:18420"/>
        <label>1</label>
        <note>catalytic</note>
    </ligand>
</feature>
<dbReference type="InterPro" id="IPR000760">
    <property type="entry name" value="Inositol_monophosphatase-like"/>
</dbReference>
<keyword evidence="4 7" id="KW-0479">Metal-binding</keyword>
<feature type="binding site" evidence="7">
    <location>
        <position position="92"/>
    </location>
    <ligand>
        <name>Mg(2+)</name>
        <dbReference type="ChEBI" id="CHEBI:18420"/>
        <label>1</label>
        <note>catalytic</note>
    </ligand>
</feature>
<dbReference type="PRINTS" id="PR00377">
    <property type="entry name" value="IMPHPHTASES"/>
</dbReference>
<protein>
    <recommendedName>
        <fullName evidence="8">Inositol-1-monophosphatase</fullName>
        <ecNumber evidence="8">3.1.3.25</ecNumber>
    </recommendedName>
</protein>
<evidence type="ECO:0000256" key="8">
    <source>
        <dbReference type="RuleBase" id="RU364068"/>
    </source>
</evidence>
<evidence type="ECO:0000256" key="4">
    <source>
        <dbReference type="ARBA" id="ARBA00022723"/>
    </source>
</evidence>
<dbReference type="GO" id="GO:0006020">
    <property type="term" value="P:inositol metabolic process"/>
    <property type="evidence" value="ECO:0007669"/>
    <property type="project" value="TreeGrafter"/>
</dbReference>